<name>A0ABS3YVZ9_9BACT</name>
<dbReference type="EMBL" id="JAGHKO010000004">
    <property type="protein sequence ID" value="MBO9202095.1"/>
    <property type="molecule type" value="Genomic_DNA"/>
</dbReference>
<reference evidence="2 3" key="1">
    <citation type="submission" date="2021-03" db="EMBL/GenBank/DDBJ databases">
        <title>Assistant Professor.</title>
        <authorList>
            <person name="Huq M.A."/>
        </authorList>
    </citation>
    <scope>NUCLEOTIDE SEQUENCE [LARGE SCALE GENOMIC DNA]</scope>
    <source>
        <strain evidence="2 3">MAH-29</strain>
    </source>
</reference>
<keyword evidence="1" id="KW-0732">Signal</keyword>
<dbReference type="Proteomes" id="UP000677244">
    <property type="component" value="Unassembled WGS sequence"/>
</dbReference>
<organism evidence="2 3">
    <name type="scientific">Niastella soli</name>
    <dbReference type="NCBI Taxonomy" id="2821487"/>
    <lineage>
        <taxon>Bacteria</taxon>
        <taxon>Pseudomonadati</taxon>
        <taxon>Bacteroidota</taxon>
        <taxon>Chitinophagia</taxon>
        <taxon>Chitinophagales</taxon>
        <taxon>Chitinophagaceae</taxon>
        <taxon>Niastella</taxon>
    </lineage>
</organism>
<evidence type="ECO:0000313" key="3">
    <source>
        <dbReference type="Proteomes" id="UP000677244"/>
    </source>
</evidence>
<keyword evidence="3" id="KW-1185">Reference proteome</keyword>
<protein>
    <submittedName>
        <fullName evidence="2">DUF4932 domain-containing protein</fullName>
    </submittedName>
</protein>
<comment type="caution">
    <text evidence="2">The sequence shown here is derived from an EMBL/GenBank/DDBJ whole genome shotgun (WGS) entry which is preliminary data.</text>
</comment>
<gene>
    <name evidence="2" type="ORF">J7I42_17555</name>
</gene>
<feature type="chain" id="PRO_5045366379" evidence="1">
    <location>
        <begin position="20"/>
        <end position="377"/>
    </location>
</feature>
<dbReference type="RefSeq" id="WP_209140146.1">
    <property type="nucleotide sequence ID" value="NZ_JAGHKO010000004.1"/>
</dbReference>
<proteinExistence type="predicted"/>
<accession>A0ABS3YVZ9</accession>
<feature type="signal peptide" evidence="1">
    <location>
        <begin position="1"/>
        <end position="19"/>
    </location>
</feature>
<sequence length="377" mass="43707">MKNIIVTASLAWITTFSFAQDGKVNFTKAFQQQNTGRSRVEINEVKELVHIMIAVTKSGLGNDDMVQQEGGYYQDVLKQFKPFQNEPIIVTFDSLLQQNLINYVFLTGNAICYDFNSDTLLANKVFILPADEVSKFKITENPISTYKTAIEDFAKKSAFRQFYAAHQSFYNNIISDYEKNANLGKQWKWLEHNFTTRISSYQVLCSPLINGLNYTGDFKSGEFTLIQMVLPPISHNVKWTTKLTEAINTRSIFTEIDHNYVRKPSDKYVKEINEALKDRAKWVDTKVYGTDYYHNQLKVFNEYMTYGVFLLYCEDVFKNDPETLKAVYDDVNGVMVKHRGFIKMKAFASYLTTLRKANKHKKIENLYPTLLQWCSTQ</sequence>
<evidence type="ECO:0000313" key="2">
    <source>
        <dbReference type="EMBL" id="MBO9202095.1"/>
    </source>
</evidence>
<evidence type="ECO:0000256" key="1">
    <source>
        <dbReference type="SAM" id="SignalP"/>
    </source>
</evidence>